<organism evidence="9 10">
    <name type="scientific">Catagonus wagneri</name>
    <name type="common">Chacoan peccary</name>
    <dbReference type="NCBI Taxonomy" id="51154"/>
    <lineage>
        <taxon>Eukaryota</taxon>
        <taxon>Metazoa</taxon>
        <taxon>Chordata</taxon>
        <taxon>Craniata</taxon>
        <taxon>Vertebrata</taxon>
        <taxon>Euteleostomi</taxon>
        <taxon>Mammalia</taxon>
        <taxon>Eutheria</taxon>
        <taxon>Laurasiatheria</taxon>
        <taxon>Artiodactyla</taxon>
        <taxon>Suina</taxon>
        <taxon>Tayassuidae</taxon>
        <taxon>Catagonus</taxon>
    </lineage>
</organism>
<dbReference type="Gene3D" id="3.40.50.300">
    <property type="entry name" value="P-loop containing nucleotide triphosphate hydrolases"/>
    <property type="match status" value="1"/>
</dbReference>
<keyword evidence="1" id="KW-0399">Innate immunity</keyword>
<evidence type="ECO:0000256" key="6">
    <source>
        <dbReference type="PROSITE-ProRule" id="PRU01052"/>
    </source>
</evidence>
<dbReference type="GeneTree" id="ENSGT00940000162297"/>
<evidence type="ECO:0000256" key="4">
    <source>
        <dbReference type="ARBA" id="ARBA00022859"/>
    </source>
</evidence>
<dbReference type="Pfam" id="PF02263">
    <property type="entry name" value="GBP"/>
    <property type="match status" value="1"/>
</dbReference>
<dbReference type="FunFam" id="1.20.1000.10:FF:000001">
    <property type="entry name" value="Guanylate binding protein 1"/>
    <property type="match status" value="1"/>
</dbReference>
<keyword evidence="2" id="KW-0547">Nucleotide-binding</keyword>
<dbReference type="PROSITE" id="PS51715">
    <property type="entry name" value="G_GB1_RHD3"/>
    <property type="match status" value="1"/>
</dbReference>
<accession>A0A8C3WQX9</accession>
<feature type="region of interest" description="Disordered" evidence="7">
    <location>
        <begin position="371"/>
        <end position="406"/>
    </location>
</feature>
<keyword evidence="4" id="KW-0391">Immunity</keyword>
<evidence type="ECO:0000256" key="5">
    <source>
        <dbReference type="ARBA" id="ARBA00023134"/>
    </source>
</evidence>
<dbReference type="AlphaFoldDB" id="A0A8C3WQX9"/>
<dbReference type="SUPFAM" id="SSF48340">
    <property type="entry name" value="Interferon-induced guanylate-binding protein 1 (GBP1), C-terminal domain"/>
    <property type="match status" value="1"/>
</dbReference>
<dbReference type="InterPro" id="IPR036543">
    <property type="entry name" value="Guanylate-bd_C_sf"/>
</dbReference>
<dbReference type="PANTHER" id="PTHR10751">
    <property type="entry name" value="GUANYLATE BINDING PROTEIN"/>
    <property type="match status" value="1"/>
</dbReference>
<evidence type="ECO:0000313" key="10">
    <source>
        <dbReference type="Proteomes" id="UP000694540"/>
    </source>
</evidence>
<dbReference type="Ensembl" id="ENSCWAT00000019872.1">
    <property type="protein sequence ID" value="ENSCWAP00000018310.1"/>
    <property type="gene ID" value="ENSCWAG00000014050.1"/>
</dbReference>
<dbReference type="GO" id="GO:0005525">
    <property type="term" value="F:GTP binding"/>
    <property type="evidence" value="ECO:0007669"/>
    <property type="project" value="UniProtKB-KW"/>
</dbReference>
<keyword evidence="3" id="KW-0378">Hydrolase</keyword>
<feature type="domain" description="GB1/RHD3-type G" evidence="8">
    <location>
        <begin position="1"/>
        <end position="140"/>
    </location>
</feature>
<sequence>LKTLSHISFHYVTELTDRIRAKSSPGEHEVKDSADFLSFFPDFVWTLRDFSLDLEANGEPITADEYLAISLQLNDKKTKLFNAPRLCIRKFFPEKKCFIFDRPAQRKQLVHLELLPEEVLSPEFREQVEDFCSYIYSHSKAKTLSGGIIVNGPRLETLVLTYINAISSGDLPCMENAVLALAEIENSVAVRKAIAHYEQQMAEKLQLPTETLQELLDLHRASEKEAIEVFMDKSFKDVNHEFQKILMERLETKLDDFCAQNTKASSGYCMTLLQDIFGPLYEDVKQGTFSKPGGFRLFTRKKQELKNEYYRIPRKGVQANKVLRSFLQSQVAVEKSILQADRALTDGQKAMAEKPARKEAAEKGQELLKQRLQEQEQQTEARQRSVRENIPLPTEELRRERENTQREQNTMLDLRVRQAVALACLMGISLALQHWVVKVTASEWGGWGWGGEQH</sequence>
<dbReference type="InterPro" id="IPR003191">
    <property type="entry name" value="Guanylate-bd/ATL_C"/>
</dbReference>
<dbReference type="SUPFAM" id="SSF52540">
    <property type="entry name" value="P-loop containing nucleoside triphosphate hydrolases"/>
    <property type="match status" value="1"/>
</dbReference>
<keyword evidence="10" id="KW-1185">Reference proteome</keyword>
<dbReference type="Pfam" id="PF02841">
    <property type="entry name" value="GBP_C"/>
    <property type="match status" value="1"/>
</dbReference>
<proteinExistence type="inferred from homology"/>
<evidence type="ECO:0000313" key="9">
    <source>
        <dbReference type="Ensembl" id="ENSCWAP00000018310.1"/>
    </source>
</evidence>
<reference evidence="9" key="2">
    <citation type="submission" date="2025-09" db="UniProtKB">
        <authorList>
            <consortium name="Ensembl"/>
        </authorList>
    </citation>
    <scope>IDENTIFICATION</scope>
</reference>
<dbReference type="GO" id="GO:0003924">
    <property type="term" value="F:GTPase activity"/>
    <property type="evidence" value="ECO:0007669"/>
    <property type="project" value="InterPro"/>
</dbReference>
<feature type="compositionally biased region" description="Basic and acidic residues" evidence="7">
    <location>
        <begin position="371"/>
        <end position="387"/>
    </location>
</feature>
<dbReference type="Proteomes" id="UP000694540">
    <property type="component" value="Unplaced"/>
</dbReference>
<reference evidence="9" key="1">
    <citation type="submission" date="2025-08" db="UniProtKB">
        <authorList>
            <consortium name="Ensembl"/>
        </authorList>
    </citation>
    <scope>IDENTIFICATION</scope>
</reference>
<comment type="similarity">
    <text evidence="6">Belongs to the TRAFAC class dynamin-like GTPase superfamily. GB1/RHD3 GTPase family.</text>
</comment>
<dbReference type="GO" id="GO:0045087">
    <property type="term" value="P:innate immune response"/>
    <property type="evidence" value="ECO:0007669"/>
    <property type="project" value="UniProtKB-KW"/>
</dbReference>
<dbReference type="InterPro" id="IPR037684">
    <property type="entry name" value="GBP_C"/>
</dbReference>
<dbReference type="Gene3D" id="1.20.1000.10">
    <property type="entry name" value="Guanylate-binding protein, C-terminal domain"/>
    <property type="match status" value="1"/>
</dbReference>
<dbReference type="InterPro" id="IPR030386">
    <property type="entry name" value="G_GB1_RHD3_dom"/>
</dbReference>
<evidence type="ECO:0000256" key="2">
    <source>
        <dbReference type="ARBA" id="ARBA00022741"/>
    </source>
</evidence>
<dbReference type="InterPro" id="IPR027417">
    <property type="entry name" value="P-loop_NTPase"/>
</dbReference>
<dbReference type="InterPro" id="IPR015894">
    <property type="entry name" value="Guanylate-bd_N"/>
</dbReference>
<keyword evidence="5" id="KW-0342">GTP-binding</keyword>
<evidence type="ECO:0000259" key="8">
    <source>
        <dbReference type="PROSITE" id="PS51715"/>
    </source>
</evidence>
<dbReference type="CDD" id="cd16269">
    <property type="entry name" value="GBP_C"/>
    <property type="match status" value="1"/>
</dbReference>
<name>A0A8C3WQX9_9CETA</name>
<evidence type="ECO:0000256" key="7">
    <source>
        <dbReference type="SAM" id="MobiDB-lite"/>
    </source>
</evidence>
<evidence type="ECO:0000256" key="3">
    <source>
        <dbReference type="ARBA" id="ARBA00022801"/>
    </source>
</evidence>
<protein>
    <recommendedName>
        <fullName evidence="8">GB1/RHD3-type G domain-containing protein</fullName>
    </recommendedName>
</protein>
<feature type="compositionally biased region" description="Basic and acidic residues" evidence="7">
    <location>
        <begin position="395"/>
        <end position="405"/>
    </location>
</feature>
<evidence type="ECO:0000256" key="1">
    <source>
        <dbReference type="ARBA" id="ARBA00022588"/>
    </source>
</evidence>